<name>A0AAD3D416_9STRA</name>
<dbReference type="Proteomes" id="UP001054902">
    <property type="component" value="Unassembled WGS sequence"/>
</dbReference>
<dbReference type="AlphaFoldDB" id="A0AAD3D416"/>
<feature type="compositionally biased region" description="Basic residues" evidence="1">
    <location>
        <begin position="197"/>
        <end position="216"/>
    </location>
</feature>
<evidence type="ECO:0000313" key="3">
    <source>
        <dbReference type="Proteomes" id="UP001054902"/>
    </source>
</evidence>
<comment type="caution">
    <text evidence="2">The sequence shown here is derived from an EMBL/GenBank/DDBJ whole genome shotgun (WGS) entry which is preliminary data.</text>
</comment>
<keyword evidence="3" id="KW-1185">Reference proteome</keyword>
<evidence type="ECO:0000313" key="2">
    <source>
        <dbReference type="EMBL" id="GFH57127.1"/>
    </source>
</evidence>
<evidence type="ECO:0000256" key="1">
    <source>
        <dbReference type="SAM" id="MobiDB-lite"/>
    </source>
</evidence>
<gene>
    <name evidence="2" type="ORF">CTEN210_13603</name>
</gene>
<organism evidence="2 3">
    <name type="scientific">Chaetoceros tenuissimus</name>
    <dbReference type="NCBI Taxonomy" id="426638"/>
    <lineage>
        <taxon>Eukaryota</taxon>
        <taxon>Sar</taxon>
        <taxon>Stramenopiles</taxon>
        <taxon>Ochrophyta</taxon>
        <taxon>Bacillariophyta</taxon>
        <taxon>Coscinodiscophyceae</taxon>
        <taxon>Chaetocerotophycidae</taxon>
        <taxon>Chaetocerotales</taxon>
        <taxon>Chaetocerotaceae</taxon>
        <taxon>Chaetoceros</taxon>
    </lineage>
</organism>
<accession>A0AAD3D416</accession>
<dbReference type="EMBL" id="BLLK01000057">
    <property type="protein sequence ID" value="GFH57127.1"/>
    <property type="molecule type" value="Genomic_DNA"/>
</dbReference>
<proteinExistence type="predicted"/>
<reference evidence="2 3" key="1">
    <citation type="journal article" date="2021" name="Sci. Rep.">
        <title>The genome of the diatom Chaetoceros tenuissimus carries an ancient integrated fragment of an extant virus.</title>
        <authorList>
            <person name="Hongo Y."/>
            <person name="Kimura K."/>
            <person name="Takaki Y."/>
            <person name="Yoshida Y."/>
            <person name="Baba S."/>
            <person name="Kobayashi G."/>
            <person name="Nagasaki K."/>
            <person name="Hano T."/>
            <person name="Tomaru Y."/>
        </authorList>
    </citation>
    <scope>NUCLEOTIDE SEQUENCE [LARGE SCALE GENOMIC DNA]</scope>
    <source>
        <strain evidence="2 3">NIES-3715</strain>
    </source>
</reference>
<feature type="region of interest" description="Disordered" evidence="1">
    <location>
        <begin position="195"/>
        <end position="236"/>
    </location>
</feature>
<sequence length="236" mass="28008">MEIATAYMRNSKNRSRKILIEDLKYCKETKVKRARTLTSYQKEDWTGHVIAFDATFGHLQYNDYEEAQKIKDSLDKREYKWIRSVNSGSINSSSVERKKDLEDINFFHIANDLLDTWHWKREKMLSKLEKFFAGEFEGGISELGQLKKWVENRKGELFREKTLVLTNDHINRMGKLGVFNSDFFKLFKEKEKELMQGRKKQSRIQRKESKKKRKRNSISIRQVSQPSPSEKESAVL</sequence>
<protein>
    <submittedName>
        <fullName evidence="2">Uncharacterized protein</fullName>
    </submittedName>
</protein>